<dbReference type="GO" id="GO:0032259">
    <property type="term" value="P:methylation"/>
    <property type="evidence" value="ECO:0007669"/>
    <property type="project" value="UniProtKB-KW"/>
</dbReference>
<dbReference type="InterPro" id="IPR001077">
    <property type="entry name" value="COMT_C"/>
</dbReference>
<proteinExistence type="predicted"/>
<dbReference type="RefSeq" id="XP_040694479.1">
    <property type="nucleotide sequence ID" value="XM_040833965.1"/>
</dbReference>
<evidence type="ECO:0000256" key="1">
    <source>
        <dbReference type="ARBA" id="ARBA00022603"/>
    </source>
</evidence>
<dbReference type="Proteomes" id="UP000184383">
    <property type="component" value="Unassembled WGS sequence"/>
</dbReference>
<gene>
    <name evidence="5" type="ORF">ASPWEDRAFT_34287</name>
</gene>
<dbReference type="Gene3D" id="3.40.50.150">
    <property type="entry name" value="Vaccinia Virus protein VP39"/>
    <property type="match status" value="1"/>
</dbReference>
<keyword evidence="6" id="KW-1185">Reference proteome</keyword>
<evidence type="ECO:0000256" key="3">
    <source>
        <dbReference type="ARBA" id="ARBA00022691"/>
    </source>
</evidence>
<dbReference type="InterPro" id="IPR016461">
    <property type="entry name" value="COMT-like"/>
</dbReference>
<protein>
    <recommendedName>
        <fullName evidence="4">O-methyltransferase C-terminal domain-containing protein</fullName>
    </recommendedName>
</protein>
<dbReference type="GO" id="GO:0008171">
    <property type="term" value="F:O-methyltransferase activity"/>
    <property type="evidence" value="ECO:0007669"/>
    <property type="project" value="InterPro"/>
</dbReference>
<keyword evidence="2" id="KW-0808">Transferase</keyword>
<dbReference type="AlphaFoldDB" id="A0A1L9S0Y6"/>
<evidence type="ECO:0000256" key="2">
    <source>
        <dbReference type="ARBA" id="ARBA00022679"/>
    </source>
</evidence>
<evidence type="ECO:0000313" key="5">
    <source>
        <dbReference type="EMBL" id="OJJ40803.1"/>
    </source>
</evidence>
<reference evidence="6" key="1">
    <citation type="journal article" date="2017" name="Genome Biol.">
        <title>Comparative genomics reveals high biological diversity and specific adaptations in the industrially and medically important fungal genus Aspergillus.</title>
        <authorList>
            <person name="de Vries R.P."/>
            <person name="Riley R."/>
            <person name="Wiebenga A."/>
            <person name="Aguilar-Osorio G."/>
            <person name="Amillis S."/>
            <person name="Uchima C.A."/>
            <person name="Anderluh G."/>
            <person name="Asadollahi M."/>
            <person name="Askin M."/>
            <person name="Barry K."/>
            <person name="Battaglia E."/>
            <person name="Bayram O."/>
            <person name="Benocci T."/>
            <person name="Braus-Stromeyer S.A."/>
            <person name="Caldana C."/>
            <person name="Canovas D."/>
            <person name="Cerqueira G.C."/>
            <person name="Chen F."/>
            <person name="Chen W."/>
            <person name="Choi C."/>
            <person name="Clum A."/>
            <person name="Dos Santos R.A."/>
            <person name="Damasio A.R."/>
            <person name="Diallinas G."/>
            <person name="Emri T."/>
            <person name="Fekete E."/>
            <person name="Flipphi M."/>
            <person name="Freyberg S."/>
            <person name="Gallo A."/>
            <person name="Gournas C."/>
            <person name="Habgood R."/>
            <person name="Hainaut M."/>
            <person name="Harispe M.L."/>
            <person name="Henrissat B."/>
            <person name="Hilden K.S."/>
            <person name="Hope R."/>
            <person name="Hossain A."/>
            <person name="Karabika E."/>
            <person name="Karaffa L."/>
            <person name="Karanyi Z."/>
            <person name="Krasevec N."/>
            <person name="Kuo A."/>
            <person name="Kusch H."/>
            <person name="LaButti K."/>
            <person name="Lagendijk E.L."/>
            <person name="Lapidus A."/>
            <person name="Levasseur A."/>
            <person name="Lindquist E."/>
            <person name="Lipzen A."/>
            <person name="Logrieco A.F."/>
            <person name="MacCabe A."/>
            <person name="Maekelae M.R."/>
            <person name="Malavazi I."/>
            <person name="Melin P."/>
            <person name="Meyer V."/>
            <person name="Mielnichuk N."/>
            <person name="Miskei M."/>
            <person name="Molnar A.P."/>
            <person name="Mule G."/>
            <person name="Ngan C.Y."/>
            <person name="Orejas M."/>
            <person name="Orosz E."/>
            <person name="Ouedraogo J.P."/>
            <person name="Overkamp K.M."/>
            <person name="Park H.-S."/>
            <person name="Perrone G."/>
            <person name="Piumi F."/>
            <person name="Punt P.J."/>
            <person name="Ram A.F."/>
            <person name="Ramon A."/>
            <person name="Rauscher S."/>
            <person name="Record E."/>
            <person name="Riano-Pachon D.M."/>
            <person name="Robert V."/>
            <person name="Roehrig J."/>
            <person name="Ruller R."/>
            <person name="Salamov A."/>
            <person name="Salih N.S."/>
            <person name="Samson R.A."/>
            <person name="Sandor E."/>
            <person name="Sanguinetti M."/>
            <person name="Schuetze T."/>
            <person name="Sepcic K."/>
            <person name="Shelest E."/>
            <person name="Sherlock G."/>
            <person name="Sophianopoulou V."/>
            <person name="Squina F.M."/>
            <person name="Sun H."/>
            <person name="Susca A."/>
            <person name="Todd R.B."/>
            <person name="Tsang A."/>
            <person name="Unkles S.E."/>
            <person name="van de Wiele N."/>
            <person name="van Rossen-Uffink D."/>
            <person name="Oliveira J.V."/>
            <person name="Vesth T.C."/>
            <person name="Visser J."/>
            <person name="Yu J.-H."/>
            <person name="Zhou M."/>
            <person name="Andersen M.R."/>
            <person name="Archer D.B."/>
            <person name="Baker S.E."/>
            <person name="Benoit I."/>
            <person name="Brakhage A.A."/>
            <person name="Braus G.H."/>
            <person name="Fischer R."/>
            <person name="Frisvad J.C."/>
            <person name="Goldman G.H."/>
            <person name="Houbraken J."/>
            <person name="Oakley B."/>
            <person name="Pocsi I."/>
            <person name="Scazzocchio C."/>
            <person name="Seiboth B."/>
            <person name="vanKuyk P.A."/>
            <person name="Wortman J."/>
            <person name="Dyer P.S."/>
            <person name="Grigoriev I.V."/>
        </authorList>
    </citation>
    <scope>NUCLEOTIDE SEQUENCE [LARGE SCALE GENOMIC DNA]</scope>
    <source>
        <strain evidence="6">DTO 134E9</strain>
    </source>
</reference>
<dbReference type="SUPFAM" id="SSF46785">
    <property type="entry name" value="Winged helix' DNA-binding domain"/>
    <property type="match status" value="1"/>
</dbReference>
<dbReference type="SUPFAM" id="SSF53335">
    <property type="entry name" value="S-adenosyl-L-methionine-dependent methyltransferases"/>
    <property type="match status" value="1"/>
</dbReference>
<dbReference type="VEuPathDB" id="FungiDB:ASPWEDRAFT_34287"/>
<evidence type="ECO:0000259" key="4">
    <source>
        <dbReference type="Pfam" id="PF00891"/>
    </source>
</evidence>
<keyword evidence="1" id="KW-0489">Methyltransferase</keyword>
<organism evidence="5 6">
    <name type="scientific">Aspergillus wentii DTO 134E9</name>
    <dbReference type="NCBI Taxonomy" id="1073089"/>
    <lineage>
        <taxon>Eukaryota</taxon>
        <taxon>Fungi</taxon>
        <taxon>Dikarya</taxon>
        <taxon>Ascomycota</taxon>
        <taxon>Pezizomycotina</taxon>
        <taxon>Eurotiomycetes</taxon>
        <taxon>Eurotiomycetidae</taxon>
        <taxon>Eurotiales</taxon>
        <taxon>Aspergillaceae</taxon>
        <taxon>Aspergillus</taxon>
        <taxon>Aspergillus subgen. Cremei</taxon>
    </lineage>
</organism>
<dbReference type="PROSITE" id="PS51683">
    <property type="entry name" value="SAM_OMT_II"/>
    <property type="match status" value="1"/>
</dbReference>
<dbReference type="PANTHER" id="PTHR43712">
    <property type="entry name" value="PUTATIVE (AFU_ORTHOLOGUE AFUA_4G14580)-RELATED"/>
    <property type="match status" value="1"/>
</dbReference>
<dbReference type="GO" id="GO:0044550">
    <property type="term" value="P:secondary metabolite biosynthetic process"/>
    <property type="evidence" value="ECO:0007669"/>
    <property type="project" value="UniProtKB-ARBA"/>
</dbReference>
<dbReference type="STRING" id="1073089.A0A1L9S0Y6"/>
<keyword evidence="3" id="KW-0949">S-adenosyl-L-methionine</keyword>
<accession>A0A1L9S0Y6</accession>
<evidence type="ECO:0000313" key="6">
    <source>
        <dbReference type="Proteomes" id="UP000184383"/>
    </source>
</evidence>
<feature type="domain" description="O-methyltransferase C-terminal" evidence="4">
    <location>
        <begin position="244"/>
        <end position="389"/>
    </location>
</feature>
<dbReference type="Gene3D" id="1.10.10.10">
    <property type="entry name" value="Winged helix-like DNA-binding domain superfamily/Winged helix DNA-binding domain"/>
    <property type="match status" value="1"/>
</dbReference>
<dbReference type="CDD" id="cd01983">
    <property type="entry name" value="SIMIBI"/>
    <property type="match status" value="1"/>
</dbReference>
<name>A0A1L9S0Y6_ASPWE</name>
<dbReference type="PANTHER" id="PTHR43712:SF16">
    <property type="entry name" value="O-METHYLTRANSFERASE ELCB"/>
    <property type="match status" value="1"/>
</dbReference>
<dbReference type="GeneID" id="63749813"/>
<dbReference type="Pfam" id="PF00891">
    <property type="entry name" value="Methyltransf_2"/>
    <property type="match status" value="1"/>
</dbReference>
<sequence>MASPLTLLAEELLENCKALDAYNEANGRKPASFDYDTFVDLPLDVENRRMEVVDQAQDLKRLAQGSTDLFVELGSSFNDAANFHYIYHYNIPKYVPAEGDISYTELASATGLDEIMLRRMIRMAIMNRVFAETDGRVRHSAASRVLHDEPGAMDAAGFLLEEMFPSAPRMVEAMNKYPNSGEPTESPFNLAFNTSRPFYLELAATPERSRRFGSAMRWLSKGGRFSDHHMVRGYDWATIDHEDAVLVDVGGGHGTVSIALANATQKMKFVVQDLPLTTEQGAKMLAEELKERVSFMPHDFFAENPVKGADVYFFRYILHNWSDKYAERILKAVVPAMKVGSRIVCYEFLPGDGPTTAWSEKQPYNMDILQIMGYNSIERTSSDWERLFRSVDSRLKYLGTRTPPGCSLSFIEAQLDV</sequence>
<dbReference type="InterPro" id="IPR036390">
    <property type="entry name" value="WH_DNA-bd_sf"/>
</dbReference>
<dbReference type="InterPro" id="IPR029063">
    <property type="entry name" value="SAM-dependent_MTases_sf"/>
</dbReference>
<dbReference type="EMBL" id="KV878209">
    <property type="protein sequence ID" value="OJJ40803.1"/>
    <property type="molecule type" value="Genomic_DNA"/>
</dbReference>
<dbReference type="InterPro" id="IPR036388">
    <property type="entry name" value="WH-like_DNA-bd_sf"/>
</dbReference>
<dbReference type="OrthoDB" id="1606438at2759"/>